<keyword evidence="14" id="KW-1185">Reference proteome</keyword>
<evidence type="ECO:0000256" key="7">
    <source>
        <dbReference type="ARBA" id="ARBA00023136"/>
    </source>
</evidence>
<dbReference type="PANTHER" id="PTHR24228">
    <property type="entry name" value="B2 BRADYKININ RECEPTOR/ANGIOTENSIN II RECEPTOR"/>
    <property type="match status" value="1"/>
</dbReference>
<evidence type="ECO:0000313" key="14">
    <source>
        <dbReference type="Proteomes" id="UP000594260"/>
    </source>
</evidence>
<name>A0A7M7JP17_VARDE</name>
<keyword evidence="6" id="KW-0297">G-protein coupled receptor</keyword>
<reference evidence="13" key="1">
    <citation type="submission" date="2021-01" db="UniProtKB">
        <authorList>
            <consortium name="EnsemblMetazoa"/>
        </authorList>
    </citation>
    <scope>IDENTIFICATION</scope>
</reference>
<keyword evidence="3" id="KW-1003">Cell membrane</keyword>
<dbReference type="Gene3D" id="1.20.1070.10">
    <property type="entry name" value="Rhodopsin 7-helix transmembrane proteins"/>
    <property type="match status" value="1"/>
</dbReference>
<evidence type="ECO:0000313" key="13">
    <source>
        <dbReference type="EnsemblMetazoa" id="XP_022654724"/>
    </source>
</evidence>
<dbReference type="AlphaFoldDB" id="A0A7M7JP17"/>
<dbReference type="PRINTS" id="PR00237">
    <property type="entry name" value="GPCRRHODOPSN"/>
</dbReference>
<evidence type="ECO:0000256" key="5">
    <source>
        <dbReference type="ARBA" id="ARBA00022989"/>
    </source>
</evidence>
<feature type="transmembrane region" description="Helical" evidence="11">
    <location>
        <begin position="103"/>
        <end position="123"/>
    </location>
</feature>
<feature type="transmembrane region" description="Helical" evidence="11">
    <location>
        <begin position="69"/>
        <end position="91"/>
    </location>
</feature>
<feature type="transmembrane region" description="Helical" evidence="11">
    <location>
        <begin position="235"/>
        <end position="256"/>
    </location>
</feature>
<accession>A0A7M7JP17</accession>
<dbReference type="Pfam" id="PF00001">
    <property type="entry name" value="7tm_1"/>
    <property type="match status" value="1"/>
</dbReference>
<evidence type="ECO:0000256" key="9">
    <source>
        <dbReference type="ARBA" id="ARBA00023224"/>
    </source>
</evidence>
<dbReference type="CDD" id="cd00637">
    <property type="entry name" value="7tm_classA_rhodopsin-like"/>
    <property type="match status" value="1"/>
</dbReference>
<evidence type="ECO:0000256" key="6">
    <source>
        <dbReference type="ARBA" id="ARBA00023040"/>
    </source>
</evidence>
<keyword evidence="9" id="KW-0807">Transducer</keyword>
<comment type="similarity">
    <text evidence="2">Belongs to the G-protein coupled receptor 1 family.</text>
</comment>
<sequence length="439" mass="47875">MAGSGAVLAPYVHINASNITSHLHGVRSTTTTPTTPATITLHHYTHQLASQHRPRAGSGSCHPAQTSEAIVLFTIAFLGVSANLFLMSLILTKKSLRRWSQGLLFHQGFVDCVRALLLVPMGLSVLLCQRLPPCALIETCFLLLVTVSTVNLLVAVLNDVPLLPDQDTPNSVIDSSQVLLESPQCIMFGLCIIWFAAFTVNLGPTFLSGALYQNRDPALHGLDVCPIVYGPVRHYVLNILWIGVNLLCVGLMGVHLRKLFKDLHKARGNVDSLRIASLVTTVISMRTDNVEQCSSSSDSVQNYIGRLEREGIRRVKMFVIMLIAYIVFWGPLFSVTLLQPVNIAGLSSNNLWYQISLHVAFVHSFVNPTLLLSLHGELRSAASGSCHTSHPAESQEDSDYIGSTQLPPYGDMEPDPIRAKASYLLSAMTNGDIASKTTL</sequence>
<evidence type="ECO:0000256" key="3">
    <source>
        <dbReference type="ARBA" id="ARBA00022475"/>
    </source>
</evidence>
<evidence type="ECO:0000259" key="12">
    <source>
        <dbReference type="PROSITE" id="PS50262"/>
    </source>
</evidence>
<dbReference type="PANTHER" id="PTHR24228:SF59">
    <property type="entry name" value="NEUROPEPTIDE RECEPTOR 15"/>
    <property type="match status" value="1"/>
</dbReference>
<evidence type="ECO:0000256" key="10">
    <source>
        <dbReference type="SAM" id="MobiDB-lite"/>
    </source>
</evidence>
<organism evidence="13 14">
    <name type="scientific">Varroa destructor</name>
    <name type="common">Honeybee mite</name>
    <dbReference type="NCBI Taxonomy" id="109461"/>
    <lineage>
        <taxon>Eukaryota</taxon>
        <taxon>Metazoa</taxon>
        <taxon>Ecdysozoa</taxon>
        <taxon>Arthropoda</taxon>
        <taxon>Chelicerata</taxon>
        <taxon>Arachnida</taxon>
        <taxon>Acari</taxon>
        <taxon>Parasitiformes</taxon>
        <taxon>Mesostigmata</taxon>
        <taxon>Gamasina</taxon>
        <taxon>Dermanyssoidea</taxon>
        <taxon>Varroidae</taxon>
        <taxon>Varroa</taxon>
    </lineage>
</organism>
<protein>
    <recommendedName>
        <fullName evidence="12">G-protein coupled receptors family 1 profile domain-containing protein</fullName>
    </recommendedName>
</protein>
<dbReference type="InterPro" id="IPR017452">
    <property type="entry name" value="GPCR_Rhodpsn_7TM"/>
</dbReference>
<evidence type="ECO:0000256" key="11">
    <source>
        <dbReference type="SAM" id="Phobius"/>
    </source>
</evidence>
<dbReference type="EnsemblMetazoa" id="XM_022798989">
    <property type="protein sequence ID" value="XP_022654724"/>
    <property type="gene ID" value="LOC111247720"/>
</dbReference>
<dbReference type="PROSITE" id="PS50262">
    <property type="entry name" value="G_PROTEIN_RECEP_F1_2"/>
    <property type="match status" value="1"/>
</dbReference>
<feature type="domain" description="G-protein coupled receptors family 1 profile" evidence="12">
    <location>
        <begin position="82"/>
        <end position="371"/>
    </location>
</feature>
<proteinExistence type="inferred from homology"/>
<dbReference type="Proteomes" id="UP000594260">
    <property type="component" value="Unplaced"/>
</dbReference>
<keyword evidence="4 11" id="KW-0812">Transmembrane</keyword>
<keyword evidence="7 11" id="KW-0472">Membrane</keyword>
<feature type="transmembrane region" description="Helical" evidence="11">
    <location>
        <begin position="135"/>
        <end position="157"/>
    </location>
</feature>
<evidence type="ECO:0000256" key="8">
    <source>
        <dbReference type="ARBA" id="ARBA00023170"/>
    </source>
</evidence>
<dbReference type="GO" id="GO:0005886">
    <property type="term" value="C:plasma membrane"/>
    <property type="evidence" value="ECO:0007669"/>
    <property type="project" value="UniProtKB-SubCell"/>
</dbReference>
<dbReference type="GO" id="GO:0004930">
    <property type="term" value="F:G protein-coupled receptor activity"/>
    <property type="evidence" value="ECO:0007669"/>
    <property type="project" value="UniProtKB-KW"/>
</dbReference>
<dbReference type="InterPro" id="IPR000276">
    <property type="entry name" value="GPCR_Rhodpsn"/>
</dbReference>
<keyword evidence="8" id="KW-0675">Receptor</keyword>
<evidence type="ECO:0000256" key="1">
    <source>
        <dbReference type="ARBA" id="ARBA00004651"/>
    </source>
</evidence>
<feature type="transmembrane region" description="Helical" evidence="11">
    <location>
        <begin position="351"/>
        <end position="374"/>
    </location>
</feature>
<keyword evidence="5 11" id="KW-1133">Transmembrane helix</keyword>
<evidence type="ECO:0000256" key="4">
    <source>
        <dbReference type="ARBA" id="ARBA00022692"/>
    </source>
</evidence>
<feature type="transmembrane region" description="Helical" evidence="11">
    <location>
        <begin position="318"/>
        <end position="339"/>
    </location>
</feature>
<dbReference type="GeneID" id="111247720"/>
<evidence type="ECO:0000256" key="2">
    <source>
        <dbReference type="ARBA" id="ARBA00010663"/>
    </source>
</evidence>
<feature type="transmembrane region" description="Helical" evidence="11">
    <location>
        <begin position="178"/>
        <end position="197"/>
    </location>
</feature>
<comment type="subcellular location">
    <subcellularLocation>
        <location evidence="1">Cell membrane</location>
        <topology evidence="1">Multi-pass membrane protein</topology>
    </subcellularLocation>
</comment>
<dbReference type="SUPFAM" id="SSF81321">
    <property type="entry name" value="Family A G protein-coupled receptor-like"/>
    <property type="match status" value="2"/>
</dbReference>
<feature type="region of interest" description="Disordered" evidence="10">
    <location>
        <begin position="385"/>
        <end position="412"/>
    </location>
</feature>
<dbReference type="RefSeq" id="XP_022654724.1">
    <property type="nucleotide sequence ID" value="XM_022798989.1"/>
</dbReference>